<gene>
    <name evidence="2" type="ORF">SAMN05216564_106107</name>
</gene>
<reference evidence="3" key="1">
    <citation type="submission" date="2016-10" db="EMBL/GenBank/DDBJ databases">
        <authorList>
            <person name="Varghese N."/>
            <person name="Submissions S."/>
        </authorList>
    </citation>
    <scope>NUCLEOTIDE SEQUENCE [LARGE SCALE GENOMIC DNA]</scope>
    <source>
        <strain evidence="3">DC30,IBRC 10041,KCTC 4046</strain>
    </source>
</reference>
<accession>A0A1H3KQ03</accession>
<protein>
    <recommendedName>
        <fullName evidence="4">Small CPxCG-related zinc finger protein</fullName>
    </recommendedName>
</protein>
<evidence type="ECO:0000313" key="3">
    <source>
        <dbReference type="Proteomes" id="UP000199079"/>
    </source>
</evidence>
<dbReference type="InterPro" id="IPR055983">
    <property type="entry name" value="DUF7561"/>
</dbReference>
<evidence type="ECO:0000313" key="2">
    <source>
        <dbReference type="EMBL" id="SDY54232.1"/>
    </source>
</evidence>
<evidence type="ECO:0008006" key="4">
    <source>
        <dbReference type="Google" id="ProtNLM"/>
    </source>
</evidence>
<sequence>MATEACAVCDTDVRIAGGIGDLWSFAFESTQGMTLELVDGSEFFLCFDCMERLPGDAEPTAADVERLQAEDGEAAVEKPADGEAAVEKPADDDATVEEPPDAPTE</sequence>
<name>A0A1H3KQ03_9EURY</name>
<evidence type="ECO:0000256" key="1">
    <source>
        <dbReference type="SAM" id="MobiDB-lite"/>
    </source>
</evidence>
<dbReference type="Proteomes" id="UP000199079">
    <property type="component" value="Unassembled WGS sequence"/>
</dbReference>
<feature type="region of interest" description="Disordered" evidence="1">
    <location>
        <begin position="69"/>
        <end position="105"/>
    </location>
</feature>
<keyword evidence="3" id="KW-1185">Reference proteome</keyword>
<feature type="compositionally biased region" description="Basic and acidic residues" evidence="1">
    <location>
        <begin position="69"/>
        <end position="91"/>
    </location>
</feature>
<feature type="compositionally biased region" description="Acidic residues" evidence="1">
    <location>
        <begin position="92"/>
        <end position="105"/>
    </location>
</feature>
<dbReference type="AlphaFoldDB" id="A0A1H3KQ03"/>
<dbReference type="Pfam" id="PF24442">
    <property type="entry name" value="DUF7561"/>
    <property type="match status" value="1"/>
</dbReference>
<organism evidence="2 3">
    <name type="scientific">Halopenitus persicus</name>
    <dbReference type="NCBI Taxonomy" id="1048396"/>
    <lineage>
        <taxon>Archaea</taxon>
        <taxon>Methanobacteriati</taxon>
        <taxon>Methanobacteriota</taxon>
        <taxon>Stenosarchaea group</taxon>
        <taxon>Halobacteria</taxon>
        <taxon>Halobacteriales</taxon>
        <taxon>Haloferacaceae</taxon>
        <taxon>Halopenitus</taxon>
    </lineage>
</organism>
<dbReference type="EMBL" id="FNPC01000006">
    <property type="protein sequence ID" value="SDY54232.1"/>
    <property type="molecule type" value="Genomic_DNA"/>
</dbReference>
<proteinExistence type="predicted"/>